<evidence type="ECO:0000256" key="4">
    <source>
        <dbReference type="ARBA" id="ARBA00052769"/>
    </source>
</evidence>
<dbReference type="InterPro" id="IPR006140">
    <property type="entry name" value="D-isomer_DH_NAD-bd"/>
</dbReference>
<evidence type="ECO:0000256" key="3">
    <source>
        <dbReference type="ARBA" id="ARBA00052239"/>
    </source>
</evidence>
<dbReference type="Gene3D" id="3.40.50.720">
    <property type="entry name" value="NAD(P)-binding Rossmann-like Domain"/>
    <property type="match status" value="2"/>
</dbReference>
<dbReference type="InterPro" id="IPR050223">
    <property type="entry name" value="D-isomer_2-hydroxyacid_DH"/>
</dbReference>
<dbReference type="SUPFAM" id="SSF51735">
    <property type="entry name" value="NAD(P)-binding Rossmann-fold domains"/>
    <property type="match status" value="1"/>
</dbReference>
<comment type="catalytic activity">
    <reaction evidence="3">
        <text>(R)-glycerate + NADP(+) = 3-hydroxypyruvate + NADPH + H(+)</text>
        <dbReference type="Rhea" id="RHEA:18657"/>
        <dbReference type="ChEBI" id="CHEBI:15378"/>
        <dbReference type="ChEBI" id="CHEBI:16659"/>
        <dbReference type="ChEBI" id="CHEBI:17180"/>
        <dbReference type="ChEBI" id="CHEBI:57783"/>
        <dbReference type="ChEBI" id="CHEBI:58349"/>
        <dbReference type="EC" id="1.1.1.81"/>
    </reaction>
</comment>
<dbReference type="EC" id="1.1.1.81" evidence="7"/>
<evidence type="ECO:0000313" key="13">
    <source>
        <dbReference type="Proteomes" id="UP000823937"/>
    </source>
</evidence>
<evidence type="ECO:0000256" key="5">
    <source>
        <dbReference type="ARBA" id="ARBA00061278"/>
    </source>
</evidence>
<dbReference type="Pfam" id="PF00389">
    <property type="entry name" value="2-Hacid_dh"/>
    <property type="match status" value="1"/>
</dbReference>
<feature type="domain" description="D-isomer specific 2-hydroxyacid dehydrogenase NAD-binding" evidence="11">
    <location>
        <begin position="107"/>
        <end position="286"/>
    </location>
</feature>
<evidence type="ECO:0000259" key="11">
    <source>
        <dbReference type="Pfam" id="PF02826"/>
    </source>
</evidence>
<dbReference type="Proteomes" id="UP000823937">
    <property type="component" value="Unassembled WGS sequence"/>
</dbReference>
<sequence>MRKKVLIANRLDQTIIDQLDEQFDLSYIKTYEATKEELYDAVKDVHGIIGHGITIDKPLLKEAKKLEIVCNISVGFNNFDVEAMKQYNVMGTNTPDVLTDTVADVIFGLLIATARRIPEMDRLVKDGKWKKNMYEQLYGLDVHHKKIGIIGMGRIGEAIANRAHHGFHMDVLYHTRSRKYEAEEKFDAVHCSLEDLLQQSDYVVLMTPLTEETKGLLSLREFQLMKDTAIFINGSRGQTIVEKDLITALETNEIAAAGLDVFEKEPVDPDNPLLKMNNVVTLPHIGSATYATELKMATLAYENLCKGLTNEMPITLVDKAMWDLRKK</sequence>
<dbReference type="InterPro" id="IPR036291">
    <property type="entry name" value="NAD(P)-bd_dom_sf"/>
</dbReference>
<dbReference type="GO" id="GO:0016618">
    <property type="term" value="F:hydroxypyruvate reductase [NAD(P)H] activity"/>
    <property type="evidence" value="ECO:0007669"/>
    <property type="project" value="UniProtKB-EC"/>
</dbReference>
<evidence type="ECO:0000256" key="8">
    <source>
        <dbReference type="ARBA" id="ARBA00073362"/>
    </source>
</evidence>
<name>A0A9D1TK73_9BACI</name>
<reference evidence="12" key="1">
    <citation type="journal article" date="2021" name="PeerJ">
        <title>Extensive microbial diversity within the chicken gut microbiome revealed by metagenomics and culture.</title>
        <authorList>
            <person name="Gilroy R."/>
            <person name="Ravi A."/>
            <person name="Getino M."/>
            <person name="Pursley I."/>
            <person name="Horton D.L."/>
            <person name="Alikhan N.F."/>
            <person name="Baker D."/>
            <person name="Gharbi K."/>
            <person name="Hall N."/>
            <person name="Watson M."/>
            <person name="Adriaenssens E.M."/>
            <person name="Foster-Nyarko E."/>
            <person name="Jarju S."/>
            <person name="Secka A."/>
            <person name="Antonio M."/>
            <person name="Oren A."/>
            <person name="Chaudhuri R.R."/>
            <person name="La Ragione R."/>
            <person name="Hildebrand F."/>
            <person name="Pallen M.J."/>
        </authorList>
    </citation>
    <scope>NUCLEOTIDE SEQUENCE</scope>
    <source>
        <strain evidence="12">CHK169-2315</strain>
    </source>
</reference>
<dbReference type="PROSITE" id="PS00065">
    <property type="entry name" value="D_2_HYDROXYACID_DH_1"/>
    <property type="match status" value="1"/>
</dbReference>
<dbReference type="AlphaFoldDB" id="A0A9D1TK73"/>
<comment type="catalytic activity">
    <reaction evidence="2">
        <text>(R)-glycerate + NAD(+) = 3-hydroxypyruvate + NADH + H(+)</text>
        <dbReference type="Rhea" id="RHEA:17905"/>
        <dbReference type="ChEBI" id="CHEBI:15378"/>
        <dbReference type="ChEBI" id="CHEBI:16659"/>
        <dbReference type="ChEBI" id="CHEBI:17180"/>
        <dbReference type="ChEBI" id="CHEBI:57540"/>
        <dbReference type="ChEBI" id="CHEBI:57945"/>
        <dbReference type="EC" id="1.1.1.81"/>
    </reaction>
</comment>
<evidence type="ECO:0000256" key="7">
    <source>
        <dbReference type="ARBA" id="ARBA00066674"/>
    </source>
</evidence>
<feature type="domain" description="D-isomer specific 2-hydroxyacid dehydrogenase catalytic" evidence="10">
    <location>
        <begin position="5"/>
        <end position="317"/>
    </location>
</feature>
<dbReference type="PANTHER" id="PTHR10996">
    <property type="entry name" value="2-HYDROXYACID DEHYDROGENASE-RELATED"/>
    <property type="match status" value="1"/>
</dbReference>
<dbReference type="CDD" id="cd05301">
    <property type="entry name" value="GDH"/>
    <property type="match status" value="1"/>
</dbReference>
<accession>A0A9D1TK73</accession>
<dbReference type="InterPro" id="IPR029752">
    <property type="entry name" value="D-isomer_DH_CS1"/>
</dbReference>
<reference evidence="12" key="2">
    <citation type="submission" date="2021-04" db="EMBL/GenBank/DDBJ databases">
        <authorList>
            <person name="Gilroy R."/>
        </authorList>
    </citation>
    <scope>NUCLEOTIDE SEQUENCE</scope>
    <source>
        <strain evidence="12">CHK169-2315</strain>
    </source>
</reference>
<keyword evidence="1 9" id="KW-0560">Oxidoreductase</keyword>
<organism evidence="12 13">
    <name type="scientific">Candidatus Pseudogracilibacillus intestinigallinarum</name>
    <dbReference type="NCBI Taxonomy" id="2838742"/>
    <lineage>
        <taxon>Bacteria</taxon>
        <taxon>Bacillati</taxon>
        <taxon>Bacillota</taxon>
        <taxon>Bacilli</taxon>
        <taxon>Bacillales</taxon>
        <taxon>Bacillaceae</taxon>
        <taxon>Pseudogracilibacillus</taxon>
    </lineage>
</organism>
<dbReference type="GO" id="GO:0051287">
    <property type="term" value="F:NAD binding"/>
    <property type="evidence" value="ECO:0007669"/>
    <property type="project" value="InterPro"/>
</dbReference>
<evidence type="ECO:0000313" key="12">
    <source>
        <dbReference type="EMBL" id="HIV75219.1"/>
    </source>
</evidence>
<dbReference type="GO" id="GO:0030267">
    <property type="term" value="F:glyoxylate reductase (NADPH) activity"/>
    <property type="evidence" value="ECO:0007669"/>
    <property type="project" value="UniProtKB-EC"/>
</dbReference>
<evidence type="ECO:0000259" key="10">
    <source>
        <dbReference type="Pfam" id="PF00389"/>
    </source>
</evidence>
<dbReference type="EC" id="1.1.1.79" evidence="6"/>
<protein>
    <recommendedName>
        <fullName evidence="8">Glyoxylate/hydroxypyruvate reductase B</fullName>
        <ecNumber evidence="6">1.1.1.79</ecNumber>
        <ecNumber evidence="7">1.1.1.81</ecNumber>
    </recommendedName>
</protein>
<evidence type="ECO:0000256" key="6">
    <source>
        <dbReference type="ARBA" id="ARBA00066661"/>
    </source>
</evidence>
<evidence type="ECO:0000256" key="1">
    <source>
        <dbReference type="ARBA" id="ARBA00023002"/>
    </source>
</evidence>
<dbReference type="PANTHER" id="PTHR10996:SF283">
    <property type="entry name" value="GLYOXYLATE_HYDROXYPYRUVATE REDUCTASE B"/>
    <property type="match status" value="1"/>
</dbReference>
<dbReference type="InterPro" id="IPR006139">
    <property type="entry name" value="D-isomer_2_OHA_DH_cat_dom"/>
</dbReference>
<proteinExistence type="inferred from homology"/>
<gene>
    <name evidence="12" type="ORF">H9895_09095</name>
</gene>
<evidence type="ECO:0000256" key="2">
    <source>
        <dbReference type="ARBA" id="ARBA00051801"/>
    </source>
</evidence>
<comment type="caution">
    <text evidence="12">The sequence shown here is derived from an EMBL/GenBank/DDBJ whole genome shotgun (WGS) entry which is preliminary data.</text>
</comment>
<dbReference type="Pfam" id="PF02826">
    <property type="entry name" value="2-Hacid_dh_C"/>
    <property type="match status" value="1"/>
</dbReference>
<dbReference type="SUPFAM" id="SSF52283">
    <property type="entry name" value="Formate/glycerate dehydrogenase catalytic domain-like"/>
    <property type="match status" value="1"/>
</dbReference>
<comment type="similarity">
    <text evidence="5">Belongs to the D-isomer specific 2-hydroxyacid dehydrogenase family. GhrB subfamily.</text>
</comment>
<dbReference type="EMBL" id="DXHX01000126">
    <property type="protein sequence ID" value="HIV75219.1"/>
    <property type="molecule type" value="Genomic_DNA"/>
</dbReference>
<evidence type="ECO:0000256" key="9">
    <source>
        <dbReference type="RuleBase" id="RU003719"/>
    </source>
</evidence>
<dbReference type="GO" id="GO:0005829">
    <property type="term" value="C:cytosol"/>
    <property type="evidence" value="ECO:0007669"/>
    <property type="project" value="TreeGrafter"/>
</dbReference>
<dbReference type="FunFam" id="3.40.50.720:FF:000026">
    <property type="entry name" value="Glyoxylate/hydroxypyruvate reductase B"/>
    <property type="match status" value="1"/>
</dbReference>
<comment type="catalytic activity">
    <reaction evidence="4">
        <text>glycolate + NADP(+) = glyoxylate + NADPH + H(+)</text>
        <dbReference type="Rhea" id="RHEA:10992"/>
        <dbReference type="ChEBI" id="CHEBI:15378"/>
        <dbReference type="ChEBI" id="CHEBI:29805"/>
        <dbReference type="ChEBI" id="CHEBI:36655"/>
        <dbReference type="ChEBI" id="CHEBI:57783"/>
        <dbReference type="ChEBI" id="CHEBI:58349"/>
        <dbReference type="EC" id="1.1.1.79"/>
    </reaction>
</comment>